<dbReference type="InterPro" id="IPR010260">
    <property type="entry name" value="AlpA"/>
</dbReference>
<evidence type="ECO:0000313" key="1">
    <source>
        <dbReference type="EMBL" id="WCT75008.1"/>
    </source>
</evidence>
<dbReference type="Proteomes" id="UP001220395">
    <property type="component" value="Chromosome"/>
</dbReference>
<dbReference type="InterPro" id="IPR052931">
    <property type="entry name" value="Prophage_regulatory_activator"/>
</dbReference>
<dbReference type="Gene3D" id="1.10.238.160">
    <property type="match status" value="1"/>
</dbReference>
<dbReference type="EMBL" id="CP117411">
    <property type="protein sequence ID" value="WCT75008.1"/>
    <property type="molecule type" value="Genomic_DNA"/>
</dbReference>
<dbReference type="PANTHER" id="PTHR36154">
    <property type="entry name" value="DNA-BINDING TRANSCRIPTIONAL ACTIVATOR ALPA"/>
    <property type="match status" value="1"/>
</dbReference>
<protein>
    <submittedName>
        <fullName evidence="1">AlpA family phage regulatory protein</fullName>
    </submittedName>
</protein>
<proteinExistence type="predicted"/>
<evidence type="ECO:0000313" key="2">
    <source>
        <dbReference type="Proteomes" id="UP001220395"/>
    </source>
</evidence>
<keyword evidence="2" id="KW-1185">Reference proteome</keyword>
<dbReference type="RefSeq" id="WP_273690503.1">
    <property type="nucleotide sequence ID" value="NZ_CP117411.1"/>
</dbReference>
<reference evidence="1 2" key="1">
    <citation type="submission" date="2023-02" db="EMBL/GenBank/DDBJ databases">
        <title>Genome sequence of Sphingomonas naphthae.</title>
        <authorList>
            <person name="Kim S."/>
            <person name="Heo J."/>
            <person name="Kwon S.-W."/>
        </authorList>
    </citation>
    <scope>NUCLEOTIDE SEQUENCE [LARGE SCALE GENOMIC DNA]</scope>
    <source>
        <strain evidence="1 2">KACC 18716</strain>
    </source>
</reference>
<accession>A0ABY7TPQ3</accession>
<dbReference type="Pfam" id="PF05930">
    <property type="entry name" value="Phage_AlpA"/>
    <property type="match status" value="1"/>
</dbReference>
<organism evidence="1 2">
    <name type="scientific">Sphingomonas naphthae</name>
    <dbReference type="NCBI Taxonomy" id="1813468"/>
    <lineage>
        <taxon>Bacteria</taxon>
        <taxon>Pseudomonadati</taxon>
        <taxon>Pseudomonadota</taxon>
        <taxon>Alphaproteobacteria</taxon>
        <taxon>Sphingomonadales</taxon>
        <taxon>Sphingomonadaceae</taxon>
        <taxon>Sphingomonas</taxon>
    </lineage>
</organism>
<dbReference type="PANTHER" id="PTHR36154:SF1">
    <property type="entry name" value="DNA-BINDING TRANSCRIPTIONAL ACTIVATOR ALPA"/>
    <property type="match status" value="1"/>
</dbReference>
<sequence length="66" mass="7617">MIASGERFLCLPEVLKMTGYKKSTIYDMMAQTPPAFPTRKRIGPNKVIWLESEVRAWMEQRLTQAA</sequence>
<name>A0ABY7TPQ3_9SPHN</name>
<gene>
    <name evidence="1" type="ORF">PQ455_07270</name>
</gene>